<dbReference type="GO" id="GO:0044183">
    <property type="term" value="F:protein folding chaperone"/>
    <property type="evidence" value="ECO:0007669"/>
    <property type="project" value="InterPro"/>
</dbReference>
<dbReference type="NCBIfam" id="NF001531">
    <property type="entry name" value="PRK00364.2-2"/>
    <property type="match status" value="1"/>
</dbReference>
<keyword evidence="2 6" id="KW-0143">Chaperone</keyword>
<dbReference type="EMBL" id="JARGDH010000076">
    <property type="protein sequence ID" value="KAL0263909.1"/>
    <property type="molecule type" value="Genomic_DNA"/>
</dbReference>
<sequence>MSFKPLFDNVLIERVEQSNKTKGGVIIPDTAKEKPIEGKVIATGPGKVNEQGQVIKLTVKEGDIVVFSKWGGTEITLEGKEYLILKESDLLGIKG</sequence>
<dbReference type="HAMAP" id="MF_00580">
    <property type="entry name" value="CH10"/>
    <property type="match status" value="1"/>
</dbReference>
<accession>A0AAW2H696</accession>
<dbReference type="Pfam" id="PF00166">
    <property type="entry name" value="Cpn10"/>
    <property type="match status" value="1"/>
</dbReference>
<evidence type="ECO:0000256" key="5">
    <source>
        <dbReference type="ARBA" id="ARBA00079398"/>
    </source>
</evidence>
<evidence type="ECO:0000313" key="7">
    <source>
        <dbReference type="EMBL" id="KAL0263909.1"/>
    </source>
</evidence>
<dbReference type="CDD" id="cd00320">
    <property type="entry name" value="cpn10"/>
    <property type="match status" value="1"/>
</dbReference>
<evidence type="ECO:0000256" key="6">
    <source>
        <dbReference type="RuleBase" id="RU003479"/>
    </source>
</evidence>
<dbReference type="GO" id="GO:0005524">
    <property type="term" value="F:ATP binding"/>
    <property type="evidence" value="ECO:0007669"/>
    <property type="project" value="InterPro"/>
</dbReference>
<dbReference type="PANTHER" id="PTHR10772:SF63">
    <property type="entry name" value="20 KDA CHAPERONIN, CHLOROPLASTIC"/>
    <property type="match status" value="1"/>
</dbReference>
<reference evidence="7" key="1">
    <citation type="journal article" date="2024" name="Gigascience">
        <title>Chromosome-level genome of the poultry shaft louse Menopon gallinae provides insight into the host-switching and adaptive evolution of parasitic lice.</title>
        <authorList>
            <person name="Xu Y."/>
            <person name="Ma L."/>
            <person name="Liu S."/>
            <person name="Liang Y."/>
            <person name="Liu Q."/>
            <person name="He Z."/>
            <person name="Tian L."/>
            <person name="Duan Y."/>
            <person name="Cai W."/>
            <person name="Li H."/>
            <person name="Song F."/>
        </authorList>
    </citation>
    <scope>NUCLEOTIDE SEQUENCE</scope>
    <source>
        <strain evidence="7">Cailab_2023a</strain>
    </source>
</reference>
<dbReference type="PRINTS" id="PR00297">
    <property type="entry name" value="CHAPERONIN10"/>
</dbReference>
<dbReference type="Gene3D" id="2.30.33.40">
    <property type="entry name" value="GroES chaperonin"/>
    <property type="match status" value="1"/>
</dbReference>
<evidence type="ECO:0000256" key="3">
    <source>
        <dbReference type="ARBA" id="ARBA00031971"/>
    </source>
</evidence>
<evidence type="ECO:0000256" key="1">
    <source>
        <dbReference type="ARBA" id="ARBA00006975"/>
    </source>
</evidence>
<dbReference type="GO" id="GO:0046872">
    <property type="term" value="F:metal ion binding"/>
    <property type="evidence" value="ECO:0007669"/>
    <property type="project" value="TreeGrafter"/>
</dbReference>
<name>A0AAW2H696_9NEOP</name>
<comment type="similarity">
    <text evidence="1 6">Belongs to the GroES chaperonin family.</text>
</comment>
<protein>
    <recommendedName>
        <fullName evidence="4">20 kDa chaperonin, chloroplastic</fullName>
    </recommendedName>
    <alternativeName>
        <fullName evidence="3">Chaperonin 10</fullName>
    </alternativeName>
    <alternativeName>
        <fullName evidence="5">Protein Cpn21</fullName>
    </alternativeName>
</protein>
<dbReference type="GO" id="GO:0051087">
    <property type="term" value="F:protein-folding chaperone binding"/>
    <property type="evidence" value="ECO:0007669"/>
    <property type="project" value="TreeGrafter"/>
</dbReference>
<dbReference type="InterPro" id="IPR020818">
    <property type="entry name" value="Chaperonin_GroES"/>
</dbReference>
<evidence type="ECO:0000256" key="4">
    <source>
        <dbReference type="ARBA" id="ARBA00073031"/>
    </source>
</evidence>
<organism evidence="7">
    <name type="scientific">Menopon gallinae</name>
    <name type="common">poultry shaft louse</name>
    <dbReference type="NCBI Taxonomy" id="328185"/>
    <lineage>
        <taxon>Eukaryota</taxon>
        <taxon>Metazoa</taxon>
        <taxon>Ecdysozoa</taxon>
        <taxon>Arthropoda</taxon>
        <taxon>Hexapoda</taxon>
        <taxon>Insecta</taxon>
        <taxon>Pterygota</taxon>
        <taxon>Neoptera</taxon>
        <taxon>Paraneoptera</taxon>
        <taxon>Psocodea</taxon>
        <taxon>Troctomorpha</taxon>
        <taxon>Phthiraptera</taxon>
        <taxon>Amblycera</taxon>
        <taxon>Menoponidae</taxon>
        <taxon>Menopon</taxon>
    </lineage>
</organism>
<dbReference type="AlphaFoldDB" id="A0AAW2H696"/>
<comment type="caution">
    <text evidence="7">The sequence shown here is derived from an EMBL/GenBank/DDBJ whole genome shotgun (WGS) entry which is preliminary data.</text>
</comment>
<dbReference type="SMART" id="SM00883">
    <property type="entry name" value="Cpn10"/>
    <property type="match status" value="1"/>
</dbReference>
<dbReference type="FunFam" id="2.30.33.40:FF:000001">
    <property type="entry name" value="10 kDa chaperonin"/>
    <property type="match status" value="1"/>
</dbReference>
<dbReference type="InterPro" id="IPR011032">
    <property type="entry name" value="GroES-like_sf"/>
</dbReference>
<dbReference type="InterPro" id="IPR037124">
    <property type="entry name" value="Chaperonin_GroES_sf"/>
</dbReference>
<gene>
    <name evidence="7" type="ORF">PYX00_011040</name>
</gene>
<dbReference type="PANTHER" id="PTHR10772">
    <property type="entry name" value="10 KDA HEAT SHOCK PROTEIN"/>
    <property type="match status" value="1"/>
</dbReference>
<dbReference type="GO" id="GO:0005739">
    <property type="term" value="C:mitochondrion"/>
    <property type="evidence" value="ECO:0007669"/>
    <property type="project" value="TreeGrafter"/>
</dbReference>
<proteinExistence type="inferred from homology"/>
<dbReference type="SUPFAM" id="SSF50129">
    <property type="entry name" value="GroES-like"/>
    <property type="match status" value="1"/>
</dbReference>
<dbReference type="GO" id="GO:0051082">
    <property type="term" value="F:unfolded protein binding"/>
    <property type="evidence" value="ECO:0007669"/>
    <property type="project" value="TreeGrafter"/>
</dbReference>
<evidence type="ECO:0000256" key="2">
    <source>
        <dbReference type="ARBA" id="ARBA00023186"/>
    </source>
</evidence>
<dbReference type="NCBIfam" id="NF001533">
    <property type="entry name" value="PRK00364.2-4"/>
    <property type="match status" value="1"/>
</dbReference>
<dbReference type="NCBIfam" id="NF001534">
    <property type="entry name" value="PRK00364.2-5"/>
    <property type="match status" value="1"/>
</dbReference>